<dbReference type="AlphaFoldDB" id="A0A932HZR6"/>
<dbReference type="Gene3D" id="3.40.190.10">
    <property type="entry name" value="Periplasmic binding protein-like II"/>
    <property type="match status" value="2"/>
</dbReference>
<reference evidence="3" key="1">
    <citation type="submission" date="2020-07" db="EMBL/GenBank/DDBJ databases">
        <title>Huge and variable diversity of episymbiotic CPR bacteria and DPANN archaea in groundwater ecosystems.</title>
        <authorList>
            <person name="He C.Y."/>
            <person name="Keren R."/>
            <person name="Whittaker M."/>
            <person name="Farag I.F."/>
            <person name="Doudna J."/>
            <person name="Cate J.H.D."/>
            <person name="Banfield J.F."/>
        </authorList>
    </citation>
    <scope>NUCLEOTIDE SEQUENCE</scope>
    <source>
        <strain evidence="3">NC_groundwater_763_Ag_S-0.2um_68_21</strain>
    </source>
</reference>
<organism evidence="3 4">
    <name type="scientific">Tectimicrobiota bacterium</name>
    <dbReference type="NCBI Taxonomy" id="2528274"/>
    <lineage>
        <taxon>Bacteria</taxon>
        <taxon>Pseudomonadati</taxon>
        <taxon>Nitrospinota/Tectimicrobiota group</taxon>
        <taxon>Candidatus Tectimicrobiota</taxon>
    </lineage>
</organism>
<dbReference type="SUPFAM" id="SSF53850">
    <property type="entry name" value="Periplasmic binding protein-like II"/>
    <property type="match status" value="1"/>
</dbReference>
<dbReference type="InterPro" id="IPR006059">
    <property type="entry name" value="SBP"/>
</dbReference>
<evidence type="ECO:0000313" key="4">
    <source>
        <dbReference type="Proteomes" id="UP000782312"/>
    </source>
</evidence>
<feature type="signal peptide" evidence="2">
    <location>
        <begin position="1"/>
        <end position="24"/>
    </location>
</feature>
<keyword evidence="1 2" id="KW-0732">Signal</keyword>
<gene>
    <name evidence="3" type="ORF">HYZ11_14085</name>
</gene>
<accession>A0A932HZR6</accession>
<evidence type="ECO:0000313" key="3">
    <source>
        <dbReference type="EMBL" id="MBI3128729.1"/>
    </source>
</evidence>
<dbReference type="PANTHER" id="PTHR30006:SF2">
    <property type="entry name" value="ABC TRANSPORTER SUBSTRATE-BINDING PROTEIN"/>
    <property type="match status" value="1"/>
</dbReference>
<name>A0A932HZR6_UNCTE</name>
<dbReference type="EMBL" id="JACPUR010000035">
    <property type="protein sequence ID" value="MBI3128729.1"/>
    <property type="molecule type" value="Genomic_DNA"/>
</dbReference>
<sequence>MKWTAHRSIHSAVLLLALAAPAWGATEITPQEKKLIPLAKKEGQVIFLETSWKDDTMRRLGPAFLKHYNLGSGFKVNHILKGTGPTVSMARQEIKAGKYSFDVVSVASPGFFAGAAKQGAFLPLDSGHWKKHEENWKKAGIFVDYPRFIAPYSYTFQPVWNVSCPGMEGVNITSYADIIDNPKLKGKVLASDVTKSQSYSLTTIGLMENGYDVKAMWKKLKALDPLVAFRTEAKMQQVVNCERAVDMWNLSGRALQKIKEKPDLAKSLKWGSYKEGMVLFGQQAGVIKGAKHPNAAKLWLDFLLTKEAADIVAEEEVSYYTMLKDYEPPASVKAHMIDFNKVKLLPIKDQLGAAKKFKKMQEEWQEVFR</sequence>
<proteinExistence type="predicted"/>
<feature type="chain" id="PRO_5036713579" evidence="2">
    <location>
        <begin position="25"/>
        <end position="369"/>
    </location>
</feature>
<protein>
    <submittedName>
        <fullName evidence="3">ABC transporter substrate-binding protein</fullName>
    </submittedName>
</protein>
<comment type="caution">
    <text evidence="3">The sequence shown here is derived from an EMBL/GenBank/DDBJ whole genome shotgun (WGS) entry which is preliminary data.</text>
</comment>
<dbReference type="Pfam" id="PF13416">
    <property type="entry name" value="SBP_bac_8"/>
    <property type="match status" value="1"/>
</dbReference>
<dbReference type="PANTHER" id="PTHR30006">
    <property type="entry name" value="THIAMINE-BINDING PERIPLASMIC PROTEIN-RELATED"/>
    <property type="match status" value="1"/>
</dbReference>
<evidence type="ECO:0000256" key="1">
    <source>
        <dbReference type="ARBA" id="ARBA00022729"/>
    </source>
</evidence>
<dbReference type="Proteomes" id="UP000782312">
    <property type="component" value="Unassembled WGS sequence"/>
</dbReference>
<evidence type="ECO:0000256" key="2">
    <source>
        <dbReference type="SAM" id="SignalP"/>
    </source>
</evidence>